<organism evidence="3">
    <name type="scientific">Laccaria bicolor (strain S238N-H82 / ATCC MYA-4686)</name>
    <name type="common">Bicoloured deceiver</name>
    <name type="synonym">Laccaria laccata var. bicolor</name>
    <dbReference type="NCBI Taxonomy" id="486041"/>
    <lineage>
        <taxon>Eukaryota</taxon>
        <taxon>Fungi</taxon>
        <taxon>Dikarya</taxon>
        <taxon>Basidiomycota</taxon>
        <taxon>Agaricomycotina</taxon>
        <taxon>Agaricomycetes</taxon>
        <taxon>Agaricomycetidae</taxon>
        <taxon>Agaricales</taxon>
        <taxon>Agaricineae</taxon>
        <taxon>Hydnangiaceae</taxon>
        <taxon>Laccaria</taxon>
    </lineage>
</organism>
<dbReference type="InParanoid" id="B0DWB3"/>
<dbReference type="GeneID" id="6083884"/>
<dbReference type="STRING" id="486041.B0DWB3"/>
<gene>
    <name evidence="2" type="ORF">LACBIDRAFT_312507</name>
</gene>
<dbReference type="KEGG" id="lbc:LACBIDRAFT_312507"/>
<reference evidence="2 3" key="1">
    <citation type="journal article" date="2008" name="Nature">
        <title>The genome of Laccaria bicolor provides insights into mycorrhizal symbiosis.</title>
        <authorList>
            <person name="Martin F."/>
            <person name="Aerts A."/>
            <person name="Ahren D."/>
            <person name="Brun A."/>
            <person name="Danchin E.G.J."/>
            <person name="Duchaussoy F."/>
            <person name="Gibon J."/>
            <person name="Kohler A."/>
            <person name="Lindquist E."/>
            <person name="Pereda V."/>
            <person name="Salamov A."/>
            <person name="Shapiro H.J."/>
            <person name="Wuyts J."/>
            <person name="Blaudez D."/>
            <person name="Buee M."/>
            <person name="Brokstein P."/>
            <person name="Canbaeck B."/>
            <person name="Cohen D."/>
            <person name="Courty P.E."/>
            <person name="Coutinho P.M."/>
            <person name="Delaruelle C."/>
            <person name="Detter J.C."/>
            <person name="Deveau A."/>
            <person name="DiFazio S."/>
            <person name="Duplessis S."/>
            <person name="Fraissinet-Tachet L."/>
            <person name="Lucic E."/>
            <person name="Frey-Klett P."/>
            <person name="Fourrey C."/>
            <person name="Feussner I."/>
            <person name="Gay G."/>
            <person name="Grimwood J."/>
            <person name="Hoegger P.J."/>
            <person name="Jain P."/>
            <person name="Kilaru S."/>
            <person name="Labbe J."/>
            <person name="Lin Y.C."/>
            <person name="Legue V."/>
            <person name="Le Tacon F."/>
            <person name="Marmeisse R."/>
            <person name="Melayah D."/>
            <person name="Montanini B."/>
            <person name="Muratet M."/>
            <person name="Nehls U."/>
            <person name="Niculita-Hirzel H."/>
            <person name="Oudot-Le Secq M.P."/>
            <person name="Peter M."/>
            <person name="Quesneville H."/>
            <person name="Rajashekar B."/>
            <person name="Reich M."/>
            <person name="Rouhier N."/>
            <person name="Schmutz J."/>
            <person name="Yin T."/>
            <person name="Chalot M."/>
            <person name="Henrissat B."/>
            <person name="Kuees U."/>
            <person name="Lucas S."/>
            <person name="Van de Peer Y."/>
            <person name="Podila G.K."/>
            <person name="Polle A."/>
            <person name="Pukkila P.J."/>
            <person name="Richardson P.M."/>
            <person name="Rouze P."/>
            <person name="Sanders I.R."/>
            <person name="Stajich J.E."/>
            <person name="Tunlid A."/>
            <person name="Tuskan G."/>
            <person name="Grigoriev I.V."/>
        </authorList>
    </citation>
    <scope>NUCLEOTIDE SEQUENCE [LARGE SCALE GENOMIC DNA]</scope>
    <source>
        <strain evidence="3">S238N-H82 / ATCC MYA-4686</strain>
    </source>
</reference>
<dbReference type="RefSeq" id="XP_001888237.1">
    <property type="nucleotide sequence ID" value="XM_001888202.1"/>
</dbReference>
<keyword evidence="3" id="KW-1185">Reference proteome</keyword>
<sequence length="67" mass="7731">MTAVRKSLPTLRKSYHRTHPTVSRFRVRTRTVFVPYVFLPETEGTLTELNDSEQNASEEKQGVPNEP</sequence>
<dbReference type="AlphaFoldDB" id="B0DWB3"/>
<accession>B0DWB3</accession>
<feature type="compositionally biased region" description="Polar residues" evidence="1">
    <location>
        <begin position="44"/>
        <end position="55"/>
    </location>
</feature>
<name>B0DWB3_LACBS</name>
<evidence type="ECO:0000313" key="3">
    <source>
        <dbReference type="Proteomes" id="UP000001194"/>
    </source>
</evidence>
<evidence type="ECO:0000313" key="2">
    <source>
        <dbReference type="EMBL" id="EDR01195.1"/>
    </source>
</evidence>
<feature type="region of interest" description="Disordered" evidence="1">
    <location>
        <begin position="44"/>
        <end position="67"/>
    </location>
</feature>
<proteinExistence type="predicted"/>
<dbReference type="HOGENOM" id="CLU_2812835_0_0_1"/>
<dbReference type="Proteomes" id="UP000001194">
    <property type="component" value="Unassembled WGS sequence"/>
</dbReference>
<evidence type="ECO:0000256" key="1">
    <source>
        <dbReference type="SAM" id="MobiDB-lite"/>
    </source>
</evidence>
<dbReference type="EMBL" id="DS547142">
    <property type="protein sequence ID" value="EDR01195.1"/>
    <property type="molecule type" value="Genomic_DNA"/>
</dbReference>
<dbReference type="OrthoDB" id="24630at2759"/>
<protein>
    <submittedName>
        <fullName evidence="2">Predicted protein</fullName>
    </submittedName>
</protein>